<dbReference type="SUPFAM" id="SSF53448">
    <property type="entry name" value="Nucleotide-diphospho-sugar transferases"/>
    <property type="match status" value="1"/>
</dbReference>
<accession>A0A8E0TS09</accession>
<keyword evidence="11" id="KW-1185">Reference proteome</keyword>
<keyword evidence="5 7" id="KW-0548">Nucleotidyltransferase</keyword>
<dbReference type="EMBL" id="BATC01000059">
    <property type="protein sequence ID" value="GAD60233.1"/>
    <property type="molecule type" value="Genomic_DNA"/>
</dbReference>
<comment type="catalytic activity">
    <reaction evidence="6 7">
        <text>alpha-D-glucose 1-phosphate + UTP + H(+) = UDP-alpha-D-glucose + diphosphate</text>
        <dbReference type="Rhea" id="RHEA:19889"/>
        <dbReference type="ChEBI" id="CHEBI:15378"/>
        <dbReference type="ChEBI" id="CHEBI:33019"/>
        <dbReference type="ChEBI" id="CHEBI:46398"/>
        <dbReference type="ChEBI" id="CHEBI:58601"/>
        <dbReference type="ChEBI" id="CHEBI:58885"/>
        <dbReference type="EC" id="2.7.7.9"/>
    </reaction>
</comment>
<evidence type="ECO:0000256" key="7">
    <source>
        <dbReference type="RuleBase" id="RU361259"/>
    </source>
</evidence>
<evidence type="ECO:0000256" key="4">
    <source>
        <dbReference type="ARBA" id="ARBA00022679"/>
    </source>
</evidence>
<evidence type="ECO:0000256" key="8">
    <source>
        <dbReference type="SAM" id="MobiDB-lite"/>
    </source>
</evidence>
<dbReference type="InterPro" id="IPR005835">
    <property type="entry name" value="NTP_transferase_dom"/>
</dbReference>
<dbReference type="EC" id="2.7.7.9" evidence="2 7"/>
<dbReference type="CDD" id="cd02541">
    <property type="entry name" value="UGPase_prokaryotic"/>
    <property type="match status" value="1"/>
</dbReference>
<dbReference type="GO" id="GO:0006011">
    <property type="term" value="P:UDP-alpha-D-glucose metabolic process"/>
    <property type="evidence" value="ECO:0007669"/>
    <property type="project" value="InterPro"/>
</dbReference>
<organism evidence="10 11">
    <name type="scientific">Brevundimonas abyssalis TAR-001</name>
    <dbReference type="NCBI Taxonomy" id="1391729"/>
    <lineage>
        <taxon>Bacteria</taxon>
        <taxon>Pseudomonadati</taxon>
        <taxon>Pseudomonadota</taxon>
        <taxon>Alphaproteobacteria</taxon>
        <taxon>Caulobacterales</taxon>
        <taxon>Caulobacteraceae</taxon>
        <taxon>Brevundimonas</taxon>
    </lineage>
</organism>
<dbReference type="NCBIfam" id="TIGR01099">
    <property type="entry name" value="galU"/>
    <property type="match status" value="1"/>
</dbReference>
<evidence type="ECO:0000313" key="10">
    <source>
        <dbReference type="EMBL" id="GAD60233.1"/>
    </source>
</evidence>
<protein>
    <recommendedName>
        <fullName evidence="3 7">UTP--glucose-1-phosphate uridylyltransferase</fullName>
        <ecNumber evidence="2 7">2.7.7.9</ecNumber>
    </recommendedName>
    <alternativeName>
        <fullName evidence="7">UDP-glucose pyrophosphorylase</fullName>
    </alternativeName>
</protein>
<dbReference type="PANTHER" id="PTHR43197:SF1">
    <property type="entry name" value="UTP--GLUCOSE-1-PHOSPHATE URIDYLYLTRANSFERASE"/>
    <property type="match status" value="1"/>
</dbReference>
<dbReference type="GO" id="GO:0003983">
    <property type="term" value="F:UTP:glucose-1-phosphate uridylyltransferase activity"/>
    <property type="evidence" value="ECO:0007669"/>
    <property type="project" value="UniProtKB-EC"/>
</dbReference>
<gene>
    <name evidence="10" type="ORF">MBEBAB_2483</name>
</gene>
<reference evidence="11" key="1">
    <citation type="journal article" date="2013" name="Genome Announc.">
        <title>Draft Genome Sequence of the Dimorphic Prosthecate Bacterium Brevundimonas abyssalis TAR-001T.</title>
        <authorList>
            <person name="Tsubouchi T."/>
            <person name="Nishi S."/>
            <person name="Usui K."/>
            <person name="Shimane Y."/>
            <person name="Takaki Y."/>
            <person name="Maruyama T."/>
            <person name="Hatada Y."/>
        </authorList>
    </citation>
    <scope>NUCLEOTIDE SEQUENCE [LARGE SCALE GENOMIC DNA]</scope>
    <source>
        <strain evidence="11">TAR-001</strain>
    </source>
</reference>
<keyword evidence="4 7" id="KW-0808">Transferase</keyword>
<name>A0A8E0TS09_9CAUL</name>
<feature type="domain" description="Nucleotidyl transferase" evidence="9">
    <location>
        <begin position="34"/>
        <end position="295"/>
    </location>
</feature>
<evidence type="ECO:0000256" key="1">
    <source>
        <dbReference type="ARBA" id="ARBA00006890"/>
    </source>
</evidence>
<dbReference type="InterPro" id="IPR029044">
    <property type="entry name" value="Nucleotide-diphossugar_trans"/>
</dbReference>
<evidence type="ECO:0000259" key="9">
    <source>
        <dbReference type="Pfam" id="PF00483"/>
    </source>
</evidence>
<evidence type="ECO:0000313" key="11">
    <source>
        <dbReference type="Proteomes" id="UP000016569"/>
    </source>
</evidence>
<comment type="similarity">
    <text evidence="1 7">Belongs to the UDPGP type 2 family.</text>
</comment>
<feature type="region of interest" description="Disordered" evidence="8">
    <location>
        <begin position="1"/>
        <end position="24"/>
    </location>
</feature>
<evidence type="ECO:0000256" key="2">
    <source>
        <dbReference type="ARBA" id="ARBA00012415"/>
    </source>
</evidence>
<dbReference type="Pfam" id="PF00483">
    <property type="entry name" value="NTP_transferase"/>
    <property type="match status" value="1"/>
</dbReference>
<dbReference type="Proteomes" id="UP000016569">
    <property type="component" value="Unassembled WGS sequence"/>
</dbReference>
<dbReference type="PANTHER" id="PTHR43197">
    <property type="entry name" value="UTP--GLUCOSE-1-PHOSPHATE URIDYLYLTRANSFERASE"/>
    <property type="match status" value="1"/>
</dbReference>
<comment type="caution">
    <text evidence="10">The sequence shown here is derived from an EMBL/GenBank/DDBJ whole genome shotgun (WGS) entry which is preliminary data.</text>
</comment>
<evidence type="ECO:0000256" key="5">
    <source>
        <dbReference type="ARBA" id="ARBA00022695"/>
    </source>
</evidence>
<sequence length="315" mass="34249">MQRRPKRLSTASPNLIQTGAPMTDAKSPRRVRKAVLPVAGLGTRVLPGTKTTPKELLNVVDRPILSYIVEEAREAGIEHIVFVTGRAKQAIEDYFDHQIELEAQLEAKGKTDILEMMNGELARAGEMSFTRQMKPLGLGHAVWCARDIIADEPFAVILPDVIVDAAPGALKQLIQVYEEVGGNVIGVEAVPEDMTHKYGIVDPLERTGNRIGMKGMVEKPAKGTAPSNLSISGRYILQPEIFHLLETQERGAGGEIQLTDAMARLMQDQAFTAVEYEGVTHDCGDKIGLLRANVALALKREDLGAAAREAISALL</sequence>
<dbReference type="AlphaFoldDB" id="A0A8E0TS09"/>
<evidence type="ECO:0000256" key="6">
    <source>
        <dbReference type="ARBA" id="ARBA00048128"/>
    </source>
</evidence>
<dbReference type="InterPro" id="IPR005771">
    <property type="entry name" value="GalU_uridylyltTrfase_bac/arc"/>
</dbReference>
<dbReference type="Gene3D" id="3.90.550.10">
    <property type="entry name" value="Spore Coat Polysaccharide Biosynthesis Protein SpsA, Chain A"/>
    <property type="match status" value="1"/>
</dbReference>
<proteinExistence type="inferred from homology"/>
<evidence type="ECO:0000256" key="3">
    <source>
        <dbReference type="ARBA" id="ARBA00019048"/>
    </source>
</evidence>